<feature type="region of interest" description="Disordered" evidence="1">
    <location>
        <begin position="93"/>
        <end position="124"/>
    </location>
</feature>
<dbReference type="SUPFAM" id="SSF101447">
    <property type="entry name" value="Formin homology 2 domain (FH2 domain)"/>
    <property type="match status" value="1"/>
</dbReference>
<evidence type="ECO:0000313" key="4">
    <source>
        <dbReference type="Proteomes" id="UP000193944"/>
    </source>
</evidence>
<dbReference type="AlphaFoldDB" id="A0A1Y1XHU2"/>
<reference evidence="3 4" key="2">
    <citation type="submission" date="2016-08" db="EMBL/GenBank/DDBJ databases">
        <title>Pervasive Adenine N6-methylation of Active Genes in Fungi.</title>
        <authorList>
            <consortium name="DOE Joint Genome Institute"/>
            <person name="Mondo S.J."/>
            <person name="Dannebaum R.O."/>
            <person name="Kuo R.C."/>
            <person name="Labutti K."/>
            <person name="Haridas S."/>
            <person name="Kuo A."/>
            <person name="Salamov A."/>
            <person name="Ahrendt S.R."/>
            <person name="Lipzen A."/>
            <person name="Sullivan W."/>
            <person name="Andreopoulos W.B."/>
            <person name="Clum A."/>
            <person name="Lindquist E."/>
            <person name="Daum C."/>
            <person name="Ramamoorthy G.K."/>
            <person name="Gryganskyi A."/>
            <person name="Culley D."/>
            <person name="Magnuson J.K."/>
            <person name="James T.Y."/>
            <person name="O'Malley M.A."/>
            <person name="Stajich J.E."/>
            <person name="Spatafora J.W."/>
            <person name="Visel A."/>
            <person name="Grigoriev I.V."/>
        </authorList>
    </citation>
    <scope>NUCLEOTIDE SEQUENCE [LARGE SCALE GENOMIC DNA]</scope>
    <source>
        <strain evidence="3 4">S4</strain>
    </source>
</reference>
<reference evidence="3 4" key="1">
    <citation type="submission" date="2016-08" db="EMBL/GenBank/DDBJ databases">
        <title>A Parts List for Fungal Cellulosomes Revealed by Comparative Genomics.</title>
        <authorList>
            <consortium name="DOE Joint Genome Institute"/>
            <person name="Haitjema C.H."/>
            <person name="Gilmore S.P."/>
            <person name="Henske J.K."/>
            <person name="Solomon K.V."/>
            <person name="De Groot R."/>
            <person name="Kuo A."/>
            <person name="Mondo S.J."/>
            <person name="Salamov A.A."/>
            <person name="Labutti K."/>
            <person name="Zhao Z."/>
            <person name="Chiniquy J."/>
            <person name="Barry K."/>
            <person name="Brewer H.M."/>
            <person name="Purvine S.O."/>
            <person name="Wright A.T."/>
            <person name="Boxma B."/>
            <person name="Van Alen T."/>
            <person name="Hackstein J.H."/>
            <person name="Baker S.E."/>
            <person name="Grigoriev I.V."/>
            <person name="O'Malley M.A."/>
        </authorList>
    </citation>
    <scope>NUCLEOTIDE SEQUENCE [LARGE SCALE GENOMIC DNA]</scope>
    <source>
        <strain evidence="3 4">S4</strain>
    </source>
</reference>
<protein>
    <submittedName>
        <fullName evidence="3">Actin-binding FH2</fullName>
    </submittedName>
</protein>
<feature type="region of interest" description="Disordered" evidence="1">
    <location>
        <begin position="583"/>
        <end position="603"/>
    </location>
</feature>
<feature type="domain" description="FH2" evidence="2">
    <location>
        <begin position="135"/>
        <end position="582"/>
    </location>
</feature>
<dbReference type="InterPro" id="IPR042201">
    <property type="entry name" value="FH2_Formin_sf"/>
</dbReference>
<dbReference type="InterPro" id="IPR015425">
    <property type="entry name" value="FH2_Formin"/>
</dbReference>
<dbReference type="Gene3D" id="1.20.120.20">
    <property type="entry name" value="Apolipoprotein"/>
    <property type="match status" value="1"/>
</dbReference>
<comment type="caution">
    <text evidence="3">The sequence shown here is derived from an EMBL/GenBank/DDBJ whole genome shotgun (WGS) entry which is preliminary data.</text>
</comment>
<name>A0A1Y1XHU2_9FUNG</name>
<feature type="region of interest" description="Disordered" evidence="1">
    <location>
        <begin position="617"/>
        <end position="675"/>
    </location>
</feature>
<organism evidence="3 4">
    <name type="scientific">Anaeromyces robustus</name>
    <dbReference type="NCBI Taxonomy" id="1754192"/>
    <lineage>
        <taxon>Eukaryota</taxon>
        <taxon>Fungi</taxon>
        <taxon>Fungi incertae sedis</taxon>
        <taxon>Chytridiomycota</taxon>
        <taxon>Chytridiomycota incertae sedis</taxon>
        <taxon>Neocallimastigomycetes</taxon>
        <taxon>Neocallimastigales</taxon>
        <taxon>Neocallimastigaceae</taxon>
        <taxon>Anaeromyces</taxon>
    </lineage>
</organism>
<feature type="compositionally biased region" description="Pro residues" evidence="1">
    <location>
        <begin position="98"/>
        <end position="120"/>
    </location>
</feature>
<evidence type="ECO:0000313" key="3">
    <source>
        <dbReference type="EMBL" id="ORX85262.1"/>
    </source>
</evidence>
<dbReference type="Gene3D" id="1.20.58.2220">
    <property type="entry name" value="Formin, FH2 domain"/>
    <property type="match status" value="1"/>
</dbReference>
<feature type="region of interest" description="Disordered" evidence="1">
    <location>
        <begin position="471"/>
        <end position="495"/>
    </location>
</feature>
<evidence type="ECO:0000259" key="2">
    <source>
        <dbReference type="PROSITE" id="PS51444"/>
    </source>
</evidence>
<feature type="region of interest" description="Disordered" evidence="1">
    <location>
        <begin position="744"/>
        <end position="837"/>
    </location>
</feature>
<dbReference type="STRING" id="1754192.A0A1Y1XHU2"/>
<proteinExistence type="predicted"/>
<evidence type="ECO:0000256" key="1">
    <source>
        <dbReference type="SAM" id="MobiDB-lite"/>
    </source>
</evidence>
<dbReference type="PROSITE" id="PS51444">
    <property type="entry name" value="FH2"/>
    <property type="match status" value="1"/>
</dbReference>
<keyword evidence="4" id="KW-1185">Reference proteome</keyword>
<feature type="compositionally biased region" description="Low complexity" evidence="1">
    <location>
        <begin position="760"/>
        <end position="837"/>
    </location>
</feature>
<dbReference type="Proteomes" id="UP000193944">
    <property type="component" value="Unassembled WGS sequence"/>
</dbReference>
<feature type="compositionally biased region" description="Polar residues" evidence="1">
    <location>
        <begin position="666"/>
        <end position="675"/>
    </location>
</feature>
<feature type="compositionally biased region" description="Low complexity" evidence="1">
    <location>
        <begin position="877"/>
        <end position="889"/>
    </location>
</feature>
<feature type="region of interest" description="Disordered" evidence="1">
    <location>
        <begin position="877"/>
        <end position="905"/>
    </location>
</feature>
<feature type="compositionally biased region" description="Basic and acidic residues" evidence="1">
    <location>
        <begin position="474"/>
        <end position="493"/>
    </location>
</feature>
<dbReference type="SMART" id="SM00498">
    <property type="entry name" value="FH2"/>
    <property type="match status" value="1"/>
</dbReference>
<dbReference type="Pfam" id="PF02181">
    <property type="entry name" value="FH2"/>
    <property type="match status" value="1"/>
</dbReference>
<dbReference type="EMBL" id="MCFG01000038">
    <property type="protein sequence ID" value="ORX85262.1"/>
    <property type="molecule type" value="Genomic_DNA"/>
</dbReference>
<gene>
    <name evidence="3" type="ORF">BCR32DRAFT_265793</name>
</gene>
<dbReference type="PANTHER" id="PTHR45725">
    <property type="entry name" value="FORMIN HOMOLOGY 2 FAMILY MEMBER"/>
    <property type="match status" value="1"/>
</dbReference>
<sequence length="919" mass="105334">MNDKISELCNAYSSKIEIIKKYLNEKDEQLIASLKQQSYLLDSVSQLIKDNVINADLLTIKNNTDMIKNNKDILNSLGKSLKELNDTIKELNEKKENIPPPPPPPMQGSNGIPPPPPLPPMDSKNQTLILNVEKKPQKYYPNTKMKFVEWEKIPKKIALNSYIWNNKKKNNDNDINGLISELKEEKLNKENYSNKDLESYLAEDLGVFNELESLFSKVQTISPDKSNTNNESTEKKQKEEIEIISSNRARNMMITLRMATKTCSMKELCDAIITMNESVMTPSKIKQLIQHIPQPEEIKKMKSFKGNSENLRLAEKFILETMKIPNYEQRMLMWEFKNDFNEVITDLDKDINTVLNAIQELKDSEHLPQLLELILTIGNFMNGETLKGGAYGFKISSLNKLNDIKSNDKKMSLLNYITGIIQTKFPEILNITTELSGINDACKISINVIKEDITKIRSTLKKNTTILSNPNFGKKKDTEEKEDEKSNEENTEKSEDDAFVTKMKDFFDMANKKFSEIEGLYKLLEKNNTEITESFGEQSIASEDFFGIFKTFLISFNKSLAENERIKKRNELLEMRKQRENELKKLKKKASETNKDGNDDSKMIDMVLETLKNRKTVNIKKSDDKEESEGNEENKNSNTNADDLLHELTNNNKELERNNKLSNESINETPKTNDQPVIVIDDYFVSDKTNENNKESSSTDNTFEELDWKNFKFGNISIDDFFKSDYFLFKNFDENEKDIFSTFNKDDNLSSGNNEKENKSSNNNDELNNNLNQSNNELNSSLSQSNNELNSSLSQSNNELNSSLSQSNNELNSSLSQNNNELNSSLSQSNNELNNSSQSISNIKNKIHDEINLSLNEETDSNLTLFKSKESMASSQYISSNSINKNNSNNEKKNDNDTSLDLSQLDDFTKQTMQLLENL</sequence>
<dbReference type="OrthoDB" id="1104827at2759"/>
<dbReference type="PANTHER" id="PTHR45725:SF1">
    <property type="entry name" value="DISHEVELLED ASSOCIATED ACTIVATOR OF MORPHOGENESIS, ISOFORM D"/>
    <property type="match status" value="1"/>
</dbReference>
<dbReference type="InterPro" id="IPR051425">
    <property type="entry name" value="Formin_Homology"/>
</dbReference>
<accession>A0A1Y1XHU2</accession>
<feature type="compositionally biased region" description="Basic and acidic residues" evidence="1">
    <location>
        <begin position="744"/>
        <end position="759"/>
    </location>
</feature>